<evidence type="ECO:0000256" key="5">
    <source>
        <dbReference type="HAMAP-Rule" id="MF_01080"/>
    </source>
</evidence>
<dbReference type="STRING" id="100225.SAMN05421595_1636"/>
<dbReference type="InterPro" id="IPR015225">
    <property type="entry name" value="tRNA_psdUridine_synth_fam2_C"/>
</dbReference>
<feature type="domain" description="tRNA pseudouridine synthase II TruB subfamily 2 C-terminal" evidence="7">
    <location>
        <begin position="264"/>
        <end position="319"/>
    </location>
</feature>
<comment type="catalytic activity">
    <reaction evidence="1 5">
        <text>uridine(55) in tRNA = pseudouridine(55) in tRNA</text>
        <dbReference type="Rhea" id="RHEA:42532"/>
        <dbReference type="Rhea" id="RHEA-COMP:10101"/>
        <dbReference type="Rhea" id="RHEA-COMP:10102"/>
        <dbReference type="ChEBI" id="CHEBI:65314"/>
        <dbReference type="ChEBI" id="CHEBI:65315"/>
        <dbReference type="EC" id="5.4.99.25"/>
    </reaction>
</comment>
<dbReference type="InterPro" id="IPR020103">
    <property type="entry name" value="PsdUridine_synth_cat_dom_sf"/>
</dbReference>
<dbReference type="EC" id="5.4.99.25" evidence="5"/>
<protein>
    <recommendedName>
        <fullName evidence="5">tRNA pseudouridine synthase B</fullName>
        <ecNumber evidence="5">5.4.99.25</ecNumber>
    </recommendedName>
    <alternativeName>
        <fullName evidence="5">tRNA pseudouridine(55) synthase</fullName>
        <shortName evidence="5">Psi55 synthase</shortName>
    </alternativeName>
    <alternativeName>
        <fullName evidence="5">tRNA pseudouridylate synthase</fullName>
    </alternativeName>
    <alternativeName>
        <fullName evidence="5">tRNA-uridine isomerase</fullName>
    </alternativeName>
</protein>
<reference evidence="9 10" key="1">
    <citation type="submission" date="2012-08" db="EMBL/GenBank/DDBJ databases">
        <title>Whole genome shotgun sequence of Austwickia chelonae NBRC 105200.</title>
        <authorList>
            <person name="Yoshida I."/>
            <person name="Hosoyama A."/>
            <person name="Tsuchikane K."/>
            <person name="Katsumata H."/>
            <person name="Ando Y."/>
            <person name="Ohji S."/>
            <person name="Hamada M."/>
            <person name="Tamura T."/>
            <person name="Yamazoe A."/>
            <person name="Yamazaki S."/>
            <person name="Fujita N."/>
        </authorList>
    </citation>
    <scope>NUCLEOTIDE SEQUENCE [LARGE SCALE GENOMIC DNA]</scope>
    <source>
        <strain evidence="9 10">NBRC 105200</strain>
    </source>
</reference>
<dbReference type="InterPro" id="IPR036974">
    <property type="entry name" value="PUA_sf"/>
</dbReference>
<evidence type="ECO:0000256" key="2">
    <source>
        <dbReference type="ARBA" id="ARBA00005642"/>
    </source>
</evidence>
<sequence length="323" mass="34202">MARPPDPLVGDGLLLVDKPSGMTSHDVVGRCRRICGTRRVGHAGTLDPMATGLLLIGVNKATRLLTFLVGCDKTYLATIRLGQSTVTDDAEGELTGAVDVLPALEEKEIDAAIARLTGSIEQVPSAVSAIKVDGVRSYARVRGGEQVDLPARAVQVYRFERLGTRRGEAMCVLPDGKVDLRPYVDVEVRVEVSSGTYVRALARDLGAELGVGGHLTSLRRTRVGSFDVERSSSPQALEEARVQASPGRSGLPMIGMAAALEGAMPYRDLDERSAKLLSNGVRIDAESPGRDLVAVRGPAGELIAVVDEGEAKVKVRAVFVSPG</sequence>
<dbReference type="GO" id="GO:0031119">
    <property type="term" value="P:tRNA pseudouridine synthesis"/>
    <property type="evidence" value="ECO:0007669"/>
    <property type="project" value="UniProtKB-UniRule"/>
</dbReference>
<evidence type="ECO:0000256" key="1">
    <source>
        <dbReference type="ARBA" id="ARBA00000385"/>
    </source>
</evidence>
<dbReference type="GO" id="GO:0003723">
    <property type="term" value="F:RNA binding"/>
    <property type="evidence" value="ECO:0007669"/>
    <property type="project" value="InterPro"/>
</dbReference>
<comment type="caution">
    <text evidence="9">The sequence shown here is derived from an EMBL/GenBank/DDBJ whole genome shotgun (WGS) entry which is preliminary data.</text>
</comment>
<feature type="active site" description="Nucleophile" evidence="5">
    <location>
        <position position="47"/>
    </location>
</feature>
<dbReference type="CDD" id="cd02573">
    <property type="entry name" value="PseudoU_synth_EcTruB"/>
    <property type="match status" value="1"/>
</dbReference>
<feature type="domain" description="Pseudouridine synthase II N-terminal" evidence="6">
    <location>
        <begin position="32"/>
        <end position="198"/>
    </location>
</feature>
<evidence type="ECO:0000256" key="4">
    <source>
        <dbReference type="ARBA" id="ARBA00023235"/>
    </source>
</evidence>
<dbReference type="InterPro" id="IPR014780">
    <property type="entry name" value="tRNA_psdUridine_synth_TruB"/>
</dbReference>
<dbReference type="SUPFAM" id="SSF55120">
    <property type="entry name" value="Pseudouridine synthase"/>
    <property type="match status" value="1"/>
</dbReference>
<feature type="domain" description="tRNA pseudouridylate synthase B C-terminal" evidence="8">
    <location>
        <begin position="199"/>
        <end position="242"/>
    </location>
</feature>
<dbReference type="Pfam" id="PF09142">
    <property type="entry name" value="TruB_C"/>
    <property type="match status" value="1"/>
</dbReference>
<evidence type="ECO:0000313" key="9">
    <source>
        <dbReference type="EMBL" id="GAB76508.1"/>
    </source>
</evidence>
<dbReference type="GO" id="GO:0160148">
    <property type="term" value="F:tRNA pseudouridine(55) synthase activity"/>
    <property type="evidence" value="ECO:0007669"/>
    <property type="project" value="UniProtKB-EC"/>
</dbReference>
<dbReference type="RefSeq" id="WP_006501258.1">
    <property type="nucleotide sequence ID" value="NZ_BAGZ01000001.1"/>
</dbReference>
<dbReference type="OrthoDB" id="9802309at2"/>
<name>K6V394_9MICO</name>
<evidence type="ECO:0000256" key="3">
    <source>
        <dbReference type="ARBA" id="ARBA00022694"/>
    </source>
</evidence>
<organism evidence="9 10">
    <name type="scientific">Austwickia chelonae NBRC 105200</name>
    <dbReference type="NCBI Taxonomy" id="1184607"/>
    <lineage>
        <taxon>Bacteria</taxon>
        <taxon>Bacillati</taxon>
        <taxon>Actinomycetota</taxon>
        <taxon>Actinomycetes</taxon>
        <taxon>Micrococcales</taxon>
        <taxon>Dermatophilaceae</taxon>
        <taxon>Austwickia</taxon>
    </lineage>
</organism>
<keyword evidence="4 5" id="KW-0413">Isomerase</keyword>
<dbReference type="PANTHER" id="PTHR13767:SF2">
    <property type="entry name" value="PSEUDOURIDYLATE SYNTHASE TRUB1"/>
    <property type="match status" value="1"/>
</dbReference>
<comment type="similarity">
    <text evidence="2 5">Belongs to the pseudouridine synthase TruB family. Type 1 subfamily.</text>
</comment>
<keyword evidence="10" id="KW-1185">Reference proteome</keyword>
<dbReference type="Proteomes" id="UP000008495">
    <property type="component" value="Unassembled WGS sequence"/>
</dbReference>
<dbReference type="InterPro" id="IPR002501">
    <property type="entry name" value="PsdUridine_synth_N"/>
</dbReference>
<dbReference type="NCBIfam" id="TIGR00431">
    <property type="entry name" value="TruB"/>
    <property type="match status" value="1"/>
</dbReference>
<keyword evidence="3 5" id="KW-0819">tRNA processing</keyword>
<dbReference type="InterPro" id="IPR032819">
    <property type="entry name" value="TruB_C"/>
</dbReference>
<dbReference type="GO" id="GO:1990481">
    <property type="term" value="P:mRNA pseudouridine synthesis"/>
    <property type="evidence" value="ECO:0007669"/>
    <property type="project" value="TreeGrafter"/>
</dbReference>
<dbReference type="Gene3D" id="2.30.130.10">
    <property type="entry name" value="PUA domain"/>
    <property type="match status" value="1"/>
</dbReference>
<comment type="function">
    <text evidence="5">Responsible for synthesis of pseudouridine from uracil-55 in the psi GC loop of transfer RNAs.</text>
</comment>
<evidence type="ECO:0000313" key="10">
    <source>
        <dbReference type="Proteomes" id="UP000008495"/>
    </source>
</evidence>
<dbReference type="PANTHER" id="PTHR13767">
    <property type="entry name" value="TRNA-PSEUDOURIDINE SYNTHASE"/>
    <property type="match status" value="1"/>
</dbReference>
<dbReference type="eggNOG" id="COG0130">
    <property type="taxonomic scope" value="Bacteria"/>
</dbReference>
<dbReference type="HAMAP" id="MF_01080">
    <property type="entry name" value="TruB_bact"/>
    <property type="match status" value="1"/>
</dbReference>
<dbReference type="Pfam" id="PF01509">
    <property type="entry name" value="TruB_N"/>
    <property type="match status" value="1"/>
</dbReference>
<evidence type="ECO:0000259" key="7">
    <source>
        <dbReference type="Pfam" id="PF09142"/>
    </source>
</evidence>
<dbReference type="Pfam" id="PF16198">
    <property type="entry name" value="TruB_C_2"/>
    <property type="match status" value="1"/>
</dbReference>
<dbReference type="Gene3D" id="3.30.2350.10">
    <property type="entry name" value="Pseudouridine synthase"/>
    <property type="match status" value="1"/>
</dbReference>
<evidence type="ECO:0000259" key="8">
    <source>
        <dbReference type="Pfam" id="PF16198"/>
    </source>
</evidence>
<accession>K6V394</accession>
<dbReference type="EMBL" id="BAGZ01000001">
    <property type="protein sequence ID" value="GAB76508.1"/>
    <property type="molecule type" value="Genomic_DNA"/>
</dbReference>
<gene>
    <name evidence="5 9" type="primary">truB</name>
    <name evidence="9" type="ORF">AUCHE_01_00700</name>
</gene>
<dbReference type="AlphaFoldDB" id="K6V394"/>
<proteinExistence type="inferred from homology"/>
<evidence type="ECO:0000259" key="6">
    <source>
        <dbReference type="Pfam" id="PF01509"/>
    </source>
</evidence>